<feature type="compositionally biased region" description="Basic residues" evidence="1">
    <location>
        <begin position="20"/>
        <end position="36"/>
    </location>
</feature>
<sequence>MHEHIEMLMAAMATALRRDGRPRRREARTRGPRRARGTFVPVAPAMPAGAKLRPAH</sequence>
<keyword evidence="3" id="KW-1185">Reference proteome</keyword>
<comment type="caution">
    <text evidence="2">The sequence shown here is derived from an EMBL/GenBank/DDBJ whole genome shotgun (WGS) entry which is preliminary data.</text>
</comment>
<dbReference type="RefSeq" id="WP_204980982.1">
    <property type="nucleotide sequence ID" value="NZ_JBHTII010000001.1"/>
</dbReference>
<name>A0ABW3AFK6_9MICO</name>
<feature type="region of interest" description="Disordered" evidence="1">
    <location>
        <begin position="14"/>
        <end position="56"/>
    </location>
</feature>
<dbReference type="Proteomes" id="UP001597055">
    <property type="component" value="Unassembled WGS sequence"/>
</dbReference>
<gene>
    <name evidence="2" type="ORF">ACFQ0P_05035</name>
</gene>
<evidence type="ECO:0000313" key="3">
    <source>
        <dbReference type="Proteomes" id="UP001597055"/>
    </source>
</evidence>
<accession>A0ABW3AFK6</accession>
<reference evidence="3" key="1">
    <citation type="journal article" date="2019" name="Int. J. Syst. Evol. Microbiol.">
        <title>The Global Catalogue of Microorganisms (GCM) 10K type strain sequencing project: providing services to taxonomists for standard genome sequencing and annotation.</title>
        <authorList>
            <consortium name="The Broad Institute Genomics Platform"/>
            <consortium name="The Broad Institute Genome Sequencing Center for Infectious Disease"/>
            <person name="Wu L."/>
            <person name="Ma J."/>
        </authorList>
    </citation>
    <scope>NUCLEOTIDE SEQUENCE [LARGE SCALE GENOMIC DNA]</scope>
    <source>
        <strain evidence="3">CCUG 54523</strain>
    </source>
</reference>
<organism evidence="2 3">
    <name type="scientific">Microbacterium insulae</name>
    <dbReference type="NCBI Taxonomy" id="483014"/>
    <lineage>
        <taxon>Bacteria</taxon>
        <taxon>Bacillati</taxon>
        <taxon>Actinomycetota</taxon>
        <taxon>Actinomycetes</taxon>
        <taxon>Micrococcales</taxon>
        <taxon>Microbacteriaceae</taxon>
        <taxon>Microbacterium</taxon>
    </lineage>
</organism>
<dbReference type="EMBL" id="JBHTII010000001">
    <property type="protein sequence ID" value="MFD0789753.1"/>
    <property type="molecule type" value="Genomic_DNA"/>
</dbReference>
<evidence type="ECO:0000256" key="1">
    <source>
        <dbReference type="SAM" id="MobiDB-lite"/>
    </source>
</evidence>
<protein>
    <submittedName>
        <fullName evidence="2">Uncharacterized protein</fullName>
    </submittedName>
</protein>
<proteinExistence type="predicted"/>
<evidence type="ECO:0000313" key="2">
    <source>
        <dbReference type="EMBL" id="MFD0789753.1"/>
    </source>
</evidence>